<sequence>MSPMPTEQDVSLMDEQRLEGYFHLVGLTFLYYDHILTFPMEVEYLWKHFRGAAKYMFFLNRYFSVTGNAIVTVALFSTSLTPAVSGNLG</sequence>
<keyword evidence="4" id="KW-1185">Reference proteome</keyword>
<feature type="domain" description="DUF6533" evidence="2">
    <location>
        <begin position="21"/>
        <end position="64"/>
    </location>
</feature>
<evidence type="ECO:0000313" key="3">
    <source>
        <dbReference type="EMBL" id="KAK7460472.1"/>
    </source>
</evidence>
<name>A0ABR1JI16_9AGAR</name>
<dbReference type="Pfam" id="PF20151">
    <property type="entry name" value="DUF6533"/>
    <property type="match status" value="1"/>
</dbReference>
<keyword evidence="1" id="KW-0812">Transmembrane</keyword>
<keyword evidence="1" id="KW-0472">Membrane</keyword>
<comment type="caution">
    <text evidence="3">The sequence shown here is derived from an EMBL/GenBank/DDBJ whole genome shotgun (WGS) entry which is preliminary data.</text>
</comment>
<evidence type="ECO:0000313" key="4">
    <source>
        <dbReference type="Proteomes" id="UP001498398"/>
    </source>
</evidence>
<protein>
    <recommendedName>
        <fullName evidence="2">DUF6533 domain-containing protein</fullName>
    </recommendedName>
</protein>
<gene>
    <name evidence="3" type="ORF">VKT23_009193</name>
</gene>
<feature type="transmembrane region" description="Helical" evidence="1">
    <location>
        <begin position="20"/>
        <end position="38"/>
    </location>
</feature>
<feature type="transmembrane region" description="Helical" evidence="1">
    <location>
        <begin position="59"/>
        <end position="80"/>
    </location>
</feature>
<organism evidence="3 4">
    <name type="scientific">Marasmiellus scandens</name>
    <dbReference type="NCBI Taxonomy" id="2682957"/>
    <lineage>
        <taxon>Eukaryota</taxon>
        <taxon>Fungi</taxon>
        <taxon>Dikarya</taxon>
        <taxon>Basidiomycota</taxon>
        <taxon>Agaricomycotina</taxon>
        <taxon>Agaricomycetes</taxon>
        <taxon>Agaricomycetidae</taxon>
        <taxon>Agaricales</taxon>
        <taxon>Marasmiineae</taxon>
        <taxon>Omphalotaceae</taxon>
        <taxon>Marasmiellus</taxon>
    </lineage>
</organism>
<accession>A0ABR1JI16</accession>
<keyword evidence="1" id="KW-1133">Transmembrane helix</keyword>
<dbReference type="EMBL" id="JBANRG010000015">
    <property type="protein sequence ID" value="KAK7460472.1"/>
    <property type="molecule type" value="Genomic_DNA"/>
</dbReference>
<proteinExistence type="predicted"/>
<evidence type="ECO:0000259" key="2">
    <source>
        <dbReference type="Pfam" id="PF20151"/>
    </source>
</evidence>
<evidence type="ECO:0000256" key="1">
    <source>
        <dbReference type="SAM" id="Phobius"/>
    </source>
</evidence>
<reference evidence="3 4" key="1">
    <citation type="submission" date="2024-01" db="EMBL/GenBank/DDBJ databases">
        <title>A draft genome for the cacao thread blight pathogen Marasmiellus scandens.</title>
        <authorList>
            <person name="Baruah I.K."/>
            <person name="Leung J."/>
            <person name="Bukari Y."/>
            <person name="Amoako-Attah I."/>
            <person name="Meinhardt L.W."/>
            <person name="Bailey B.A."/>
            <person name="Cohen S.P."/>
        </authorList>
    </citation>
    <scope>NUCLEOTIDE SEQUENCE [LARGE SCALE GENOMIC DNA]</scope>
    <source>
        <strain evidence="3 4">GH-19</strain>
    </source>
</reference>
<dbReference type="InterPro" id="IPR045340">
    <property type="entry name" value="DUF6533"/>
</dbReference>
<dbReference type="Proteomes" id="UP001498398">
    <property type="component" value="Unassembled WGS sequence"/>
</dbReference>